<comment type="caution">
    <text evidence="1">The sequence shown here is derived from an EMBL/GenBank/DDBJ whole genome shotgun (WGS) entry which is preliminary data.</text>
</comment>
<evidence type="ECO:0000313" key="2">
    <source>
        <dbReference type="Proteomes" id="UP000663850"/>
    </source>
</evidence>
<dbReference type="Gene3D" id="1.10.287.950">
    <property type="entry name" value="Methyl-accepting chemotaxis protein"/>
    <property type="match status" value="1"/>
</dbReference>
<dbReference type="Proteomes" id="UP000663850">
    <property type="component" value="Unassembled WGS sequence"/>
</dbReference>
<feature type="non-terminal residue" evidence="1">
    <location>
        <position position="1"/>
    </location>
</feature>
<sequence length="362" mass="41726">MRSWQDATYTPPTLPTHMTVNLQPVLGAPSDGEIIKVQDALQSYQEFKRIPSMFDTGVNMELSQHLFDLQMARYMRLAGENPPSPEHPSRAIIMPENPAQMAGHSPNTIEEPVSVANNAGTGEDATEVPRTPQSMSGMVAHELMERSNQLAERFDRFLECFIDVTERSCRLAREHNSQAFAERFNQVLERLTQLIEQHHQPREKSNKFTEDFSQFLERFNQLIDKLHQPAQRANELAERSNDLADRANQLAERSNKPVEKLGEQLKNINRVLVGIQHAIVRNHKGNTTNAVDCLVNEKGQIPGEMRMDLRSTFRHFSEAYTNQPQYHVRYFYLKMIESILDHVKFITNVAYSYHLRYCILHV</sequence>
<protein>
    <submittedName>
        <fullName evidence="1">Uncharacterized protein</fullName>
    </submittedName>
</protein>
<dbReference type="SUPFAM" id="SSF58104">
    <property type="entry name" value="Methyl-accepting chemotaxis protein (MCP) signaling domain"/>
    <property type="match status" value="1"/>
</dbReference>
<dbReference type="EMBL" id="CAJMWZ010000786">
    <property type="protein sequence ID" value="CAE6425976.1"/>
    <property type="molecule type" value="Genomic_DNA"/>
</dbReference>
<proteinExistence type="predicted"/>
<gene>
    <name evidence="1" type="ORF">RDB_LOCUS14869</name>
</gene>
<name>A0A8H2XGR0_9AGAM</name>
<reference evidence="1" key="1">
    <citation type="submission" date="2021-01" db="EMBL/GenBank/DDBJ databases">
        <authorList>
            <person name="Kaushik A."/>
        </authorList>
    </citation>
    <scope>NUCLEOTIDE SEQUENCE</scope>
    <source>
        <strain evidence="1">Type strain: AG8-Rh-89/</strain>
    </source>
</reference>
<accession>A0A8H2XGR0</accession>
<organism evidence="1 2">
    <name type="scientific">Rhizoctonia solani</name>
    <dbReference type="NCBI Taxonomy" id="456999"/>
    <lineage>
        <taxon>Eukaryota</taxon>
        <taxon>Fungi</taxon>
        <taxon>Dikarya</taxon>
        <taxon>Basidiomycota</taxon>
        <taxon>Agaricomycotina</taxon>
        <taxon>Agaricomycetes</taxon>
        <taxon>Cantharellales</taxon>
        <taxon>Ceratobasidiaceae</taxon>
        <taxon>Rhizoctonia</taxon>
    </lineage>
</organism>
<evidence type="ECO:0000313" key="1">
    <source>
        <dbReference type="EMBL" id="CAE6425976.1"/>
    </source>
</evidence>
<dbReference type="AlphaFoldDB" id="A0A8H2XGR0"/>